<dbReference type="EMBL" id="GGFL01012992">
    <property type="protein sequence ID" value="MBW77170.1"/>
    <property type="molecule type" value="Transcribed_RNA"/>
</dbReference>
<keyword evidence="1" id="KW-0812">Transmembrane</keyword>
<evidence type="ECO:0000313" key="2">
    <source>
        <dbReference type="EMBL" id="MBW77170.1"/>
    </source>
</evidence>
<reference evidence="2" key="1">
    <citation type="submission" date="2018-01" db="EMBL/GenBank/DDBJ databases">
        <title>An insight into the sialome of Amazonian anophelines.</title>
        <authorList>
            <person name="Ribeiro J.M."/>
            <person name="Scarpassa V."/>
            <person name="Calvo E."/>
        </authorList>
    </citation>
    <scope>NUCLEOTIDE SEQUENCE</scope>
</reference>
<proteinExistence type="predicted"/>
<sequence length="70" mass="7981">MAPTTPQRWRWLFGGTLNMVSAALNVAAGKICGKDLLSPPRRLLWPAGLERCVLIYTLVYYFKKKGKREK</sequence>
<organism evidence="2">
    <name type="scientific">Anopheles darlingi</name>
    <name type="common">Mosquito</name>
    <dbReference type="NCBI Taxonomy" id="43151"/>
    <lineage>
        <taxon>Eukaryota</taxon>
        <taxon>Metazoa</taxon>
        <taxon>Ecdysozoa</taxon>
        <taxon>Arthropoda</taxon>
        <taxon>Hexapoda</taxon>
        <taxon>Insecta</taxon>
        <taxon>Pterygota</taxon>
        <taxon>Neoptera</taxon>
        <taxon>Endopterygota</taxon>
        <taxon>Diptera</taxon>
        <taxon>Nematocera</taxon>
        <taxon>Culicoidea</taxon>
        <taxon>Culicidae</taxon>
        <taxon>Anophelinae</taxon>
        <taxon>Anopheles</taxon>
    </lineage>
</organism>
<keyword evidence="1" id="KW-1133">Transmembrane helix</keyword>
<accession>A0A2M4DHX4</accession>
<dbReference type="AlphaFoldDB" id="A0A2M4DHX4"/>
<feature type="transmembrane region" description="Helical" evidence="1">
    <location>
        <begin position="12"/>
        <end position="31"/>
    </location>
</feature>
<keyword evidence="1" id="KW-0472">Membrane</keyword>
<protein>
    <submittedName>
        <fullName evidence="2">Uncharacterized protein</fullName>
    </submittedName>
</protein>
<evidence type="ECO:0000256" key="1">
    <source>
        <dbReference type="SAM" id="Phobius"/>
    </source>
</evidence>
<feature type="transmembrane region" description="Helical" evidence="1">
    <location>
        <begin position="43"/>
        <end position="62"/>
    </location>
</feature>
<name>A0A2M4DHX4_ANODA</name>